<feature type="domain" description="Helicase ATP-binding" evidence="4">
    <location>
        <begin position="120"/>
        <end position="272"/>
    </location>
</feature>
<dbReference type="Pfam" id="PF00271">
    <property type="entry name" value="Helicase_C"/>
    <property type="match status" value="1"/>
</dbReference>
<dbReference type="GO" id="GO:0003677">
    <property type="term" value="F:DNA binding"/>
    <property type="evidence" value="ECO:0007669"/>
    <property type="project" value="UniProtKB-KW"/>
</dbReference>
<dbReference type="GO" id="GO:0016787">
    <property type="term" value="F:hydrolase activity"/>
    <property type="evidence" value="ECO:0007669"/>
    <property type="project" value="InterPro"/>
</dbReference>
<dbReference type="InterPro" id="IPR027417">
    <property type="entry name" value="P-loop_NTPase"/>
</dbReference>
<name>A0A1E8B0U4_BACMY</name>
<dbReference type="SUPFAM" id="SSF52540">
    <property type="entry name" value="P-loop containing nucleoside triphosphate hydrolases"/>
    <property type="match status" value="1"/>
</dbReference>
<dbReference type="GO" id="GO:0006310">
    <property type="term" value="P:DNA recombination"/>
    <property type="evidence" value="ECO:0007669"/>
    <property type="project" value="TreeGrafter"/>
</dbReference>
<evidence type="ECO:0000256" key="1">
    <source>
        <dbReference type="ARBA" id="ARBA00022741"/>
    </source>
</evidence>
<evidence type="ECO:0000256" key="2">
    <source>
        <dbReference type="ARBA" id="ARBA00022840"/>
    </source>
</evidence>
<dbReference type="Pfam" id="PF04851">
    <property type="entry name" value="ResIII"/>
    <property type="match status" value="1"/>
</dbReference>
<evidence type="ECO:0000256" key="3">
    <source>
        <dbReference type="ARBA" id="ARBA00023125"/>
    </source>
</evidence>
<protein>
    <submittedName>
        <fullName evidence="6">Competence protein ComF</fullName>
    </submittedName>
</protein>
<keyword evidence="1" id="KW-0547">Nucleotide-binding</keyword>
<dbReference type="GO" id="GO:0006302">
    <property type="term" value="P:double-strand break repair"/>
    <property type="evidence" value="ECO:0007669"/>
    <property type="project" value="TreeGrafter"/>
</dbReference>
<feature type="domain" description="Helicase C-terminal" evidence="5">
    <location>
        <begin position="305"/>
        <end position="450"/>
    </location>
</feature>
<sequence length="450" mass="51093">MMLAGRQLLLEELSSDLQDKLDHLKKNRDVVCVQGVIKQSSKYMCQRCGNIEQRLFASFLCKRCNEVCTYCRKCITMGRVSECTVLVRGIAEISGENYLNPLQWEGVLSAGQELAAQSVVDAVKQKESFFIWAVCGAGKTEMLFRGIAEALQKGERVCIATPRTDVVLELAPRLQEVFPNINVAALYGGSLDREKDAALIVATTHQLLRYYRAFHVMIVDEIDAFPYHVDKMLHYAVNKAMKEEAARIYLTATPDEKWKRKLRNGKQKGIIISGRYHRHPLPVPLFRWCGNWKKGLMRKKIPRALLQWLNMYLSKQYPIFLFVPHVRYVEEISQLLKSLNNQIDGVHAEDPARKEKVAAFRKGEIPLLVTTTILERGVTVKNLQVAVLGAEEEIFSECALVQIAGRAGRSSDEPHGDVIYFHYGKTEAMVRAKKHIQSMNKNAKEQGLID</sequence>
<dbReference type="FunFam" id="3.40.50.300:FF:001697">
    <property type="entry name" value="ComF operon protein 1"/>
    <property type="match status" value="1"/>
</dbReference>
<gene>
    <name evidence="6" type="ORF">BWGOE8_51860</name>
</gene>
<reference evidence="6 7" key="1">
    <citation type="submission" date="2016-05" db="EMBL/GenBank/DDBJ databases">
        <title>Bacillus thuringiensis and Bacillus weihenstephanensis as novel biocontrol agents of wilt causing Verticillium species.</title>
        <authorList>
            <person name="Hollensteiner J."/>
            <person name="Wemheuer F."/>
            <person name="Harting R."/>
            <person name="Kolarzyk A."/>
            <person name="Diaz-Valerio S."/>
            <person name="Poehlein A."/>
            <person name="Brzuszkiewicz E."/>
            <person name="Nesemann K."/>
            <person name="Braus-Stromeyer S."/>
            <person name="Braus G."/>
            <person name="Daniel R."/>
            <person name="Liesegang H."/>
        </authorList>
    </citation>
    <scope>NUCLEOTIDE SEQUENCE [LARGE SCALE GENOMIC DNA]</scope>
    <source>
        <strain evidence="6 7">GOE8</strain>
    </source>
</reference>
<dbReference type="PROSITE" id="PS51192">
    <property type="entry name" value="HELICASE_ATP_BIND_1"/>
    <property type="match status" value="1"/>
</dbReference>
<dbReference type="Proteomes" id="UP000175706">
    <property type="component" value="Unassembled WGS sequence"/>
</dbReference>
<dbReference type="PATRIC" id="fig|86662.25.peg.5317"/>
<keyword evidence="2" id="KW-0067">ATP-binding</keyword>
<evidence type="ECO:0000259" key="4">
    <source>
        <dbReference type="PROSITE" id="PS51192"/>
    </source>
</evidence>
<dbReference type="PANTHER" id="PTHR30580:SF1">
    <property type="entry name" value="COMF OPERON PROTEIN 1"/>
    <property type="match status" value="1"/>
</dbReference>
<comment type="caution">
    <text evidence="6">The sequence shown here is derived from an EMBL/GenBank/DDBJ whole genome shotgun (WGS) entry which is preliminary data.</text>
</comment>
<organism evidence="6 7">
    <name type="scientific">Bacillus mycoides</name>
    <dbReference type="NCBI Taxonomy" id="1405"/>
    <lineage>
        <taxon>Bacteria</taxon>
        <taxon>Bacillati</taxon>
        <taxon>Bacillota</taxon>
        <taxon>Bacilli</taxon>
        <taxon>Bacillales</taxon>
        <taxon>Bacillaceae</taxon>
        <taxon>Bacillus</taxon>
        <taxon>Bacillus cereus group</taxon>
    </lineage>
</organism>
<dbReference type="GO" id="GO:0043138">
    <property type="term" value="F:3'-5' DNA helicase activity"/>
    <property type="evidence" value="ECO:0007669"/>
    <property type="project" value="TreeGrafter"/>
</dbReference>
<dbReference type="InterPro" id="IPR001650">
    <property type="entry name" value="Helicase_C-like"/>
</dbReference>
<dbReference type="AlphaFoldDB" id="A0A1E8B0U4"/>
<dbReference type="PANTHER" id="PTHR30580">
    <property type="entry name" value="PRIMOSOMAL PROTEIN N"/>
    <property type="match status" value="1"/>
</dbReference>
<dbReference type="EMBL" id="LXLT01000067">
    <property type="protein sequence ID" value="OFD71914.1"/>
    <property type="molecule type" value="Genomic_DNA"/>
</dbReference>
<dbReference type="GO" id="GO:0005524">
    <property type="term" value="F:ATP binding"/>
    <property type="evidence" value="ECO:0007669"/>
    <property type="project" value="UniProtKB-KW"/>
</dbReference>
<keyword evidence="3" id="KW-0238">DNA-binding</keyword>
<dbReference type="InterPro" id="IPR006935">
    <property type="entry name" value="Helicase/UvrB_N"/>
</dbReference>
<dbReference type="GO" id="GO:0006270">
    <property type="term" value="P:DNA replication initiation"/>
    <property type="evidence" value="ECO:0007669"/>
    <property type="project" value="TreeGrafter"/>
</dbReference>
<dbReference type="CDD" id="cd17925">
    <property type="entry name" value="DEXDc_ComFA"/>
    <property type="match status" value="1"/>
</dbReference>
<dbReference type="Gene3D" id="3.40.50.300">
    <property type="entry name" value="P-loop containing nucleotide triphosphate hydrolases"/>
    <property type="match status" value="2"/>
</dbReference>
<dbReference type="SMART" id="SM00487">
    <property type="entry name" value="DEXDc"/>
    <property type="match status" value="1"/>
</dbReference>
<dbReference type="FunFam" id="3.40.50.300:FF:001736">
    <property type="entry name" value="COMF operon protein 1"/>
    <property type="match status" value="1"/>
</dbReference>
<dbReference type="InterPro" id="IPR014001">
    <property type="entry name" value="Helicase_ATP-bd"/>
</dbReference>
<evidence type="ECO:0000313" key="6">
    <source>
        <dbReference type="EMBL" id="OFD71914.1"/>
    </source>
</evidence>
<evidence type="ECO:0000313" key="7">
    <source>
        <dbReference type="Proteomes" id="UP000175706"/>
    </source>
</evidence>
<dbReference type="PROSITE" id="PS51194">
    <property type="entry name" value="HELICASE_CTER"/>
    <property type="match status" value="1"/>
</dbReference>
<evidence type="ECO:0000259" key="5">
    <source>
        <dbReference type="PROSITE" id="PS51194"/>
    </source>
</evidence>
<proteinExistence type="predicted"/>
<dbReference type="SMART" id="SM00490">
    <property type="entry name" value="HELICc"/>
    <property type="match status" value="1"/>
</dbReference>
<accession>A0A1E8B0U4</accession>